<evidence type="ECO:0000313" key="2">
    <source>
        <dbReference type="Proteomes" id="UP001162480"/>
    </source>
</evidence>
<reference evidence="1" key="1">
    <citation type="submission" date="2023-08" db="EMBL/GenBank/DDBJ databases">
        <authorList>
            <person name="Alioto T."/>
            <person name="Alioto T."/>
            <person name="Gomez Garrido J."/>
        </authorList>
    </citation>
    <scope>NUCLEOTIDE SEQUENCE</scope>
</reference>
<organism evidence="1 2">
    <name type="scientific">Octopus vulgaris</name>
    <name type="common">Common octopus</name>
    <dbReference type="NCBI Taxonomy" id="6645"/>
    <lineage>
        <taxon>Eukaryota</taxon>
        <taxon>Metazoa</taxon>
        <taxon>Spiralia</taxon>
        <taxon>Lophotrochozoa</taxon>
        <taxon>Mollusca</taxon>
        <taxon>Cephalopoda</taxon>
        <taxon>Coleoidea</taxon>
        <taxon>Octopodiformes</taxon>
        <taxon>Octopoda</taxon>
        <taxon>Incirrata</taxon>
        <taxon>Octopodidae</taxon>
        <taxon>Octopus</taxon>
    </lineage>
</organism>
<evidence type="ECO:0000313" key="1">
    <source>
        <dbReference type="EMBL" id="CAI9738831.1"/>
    </source>
</evidence>
<gene>
    <name evidence="1" type="ORF">OCTVUL_1B029943</name>
</gene>
<protein>
    <submittedName>
        <fullName evidence="1">Uncharacterized protein</fullName>
    </submittedName>
</protein>
<proteinExistence type="predicted"/>
<dbReference type="EMBL" id="OX597835">
    <property type="protein sequence ID" value="CAI9738831.1"/>
    <property type="molecule type" value="Genomic_DNA"/>
</dbReference>
<accession>A0AA36FH29</accession>
<sequence length="82" mass="9570">MLSRRKHSQRFDILVREEEQCLWPIQMEKVDMIDLRLDILQGPCDAVQKRHVAQRIPHVGVLLDLSNHKSINITAESMHSSK</sequence>
<name>A0AA36FH29_OCTVU</name>
<keyword evidence="2" id="KW-1185">Reference proteome</keyword>
<dbReference type="AlphaFoldDB" id="A0AA36FH29"/>
<dbReference type="Proteomes" id="UP001162480">
    <property type="component" value="Chromosome 22"/>
</dbReference>